<evidence type="ECO:0000313" key="2">
    <source>
        <dbReference type="Proteomes" id="UP000005025"/>
    </source>
</evidence>
<protein>
    <submittedName>
        <fullName evidence="1">Uncharacterized protein</fullName>
    </submittedName>
</protein>
<comment type="caution">
    <text evidence="1">The sequence shown here is derived from an EMBL/GenBank/DDBJ whole genome shotgun (WGS) entry which is preliminary data.</text>
</comment>
<accession>H1LJF2</accession>
<proteinExistence type="predicted"/>
<dbReference type="Proteomes" id="UP000005025">
    <property type="component" value="Unassembled WGS sequence"/>
</dbReference>
<organism evidence="1 2">
    <name type="scientific">Lentilactobacillus kisonensis F0435</name>
    <dbReference type="NCBI Taxonomy" id="797516"/>
    <lineage>
        <taxon>Bacteria</taxon>
        <taxon>Bacillati</taxon>
        <taxon>Bacillota</taxon>
        <taxon>Bacilli</taxon>
        <taxon>Lactobacillales</taxon>
        <taxon>Lactobacillaceae</taxon>
        <taxon>Lentilactobacillus</taxon>
    </lineage>
</organism>
<sequence>MLFIQMLSSPIGHLQNRNHFLSVLVGKWWELTEMMVDILQG</sequence>
<dbReference type="HOGENOM" id="CLU_3271896_0_0_9"/>
<gene>
    <name evidence="1" type="ORF">HMPREF9104_02744</name>
</gene>
<name>H1LJF2_9LACO</name>
<dbReference type="EMBL" id="AGRJ01000234">
    <property type="protein sequence ID" value="EHO48851.1"/>
    <property type="molecule type" value="Genomic_DNA"/>
</dbReference>
<evidence type="ECO:0000313" key="1">
    <source>
        <dbReference type="EMBL" id="EHO48851.1"/>
    </source>
</evidence>
<reference evidence="1 2" key="1">
    <citation type="submission" date="2011-09" db="EMBL/GenBank/DDBJ databases">
        <authorList>
            <person name="Weinstock G."/>
            <person name="Sodergren E."/>
            <person name="Clifton S."/>
            <person name="Fulton L."/>
            <person name="Fulton B."/>
            <person name="Courtney L."/>
            <person name="Fronick C."/>
            <person name="Harrison M."/>
            <person name="Strong C."/>
            <person name="Farmer C."/>
            <person name="Delahaunty K."/>
            <person name="Markovic C."/>
            <person name="Hall O."/>
            <person name="Minx P."/>
            <person name="Tomlinson C."/>
            <person name="Mitreva M."/>
            <person name="Hou S."/>
            <person name="Chen J."/>
            <person name="Wollam A."/>
            <person name="Pepin K.H."/>
            <person name="Johnson M."/>
            <person name="Bhonagiri V."/>
            <person name="Zhang X."/>
            <person name="Suruliraj S."/>
            <person name="Warren W."/>
            <person name="Chinwalla A."/>
            <person name="Mardis E.R."/>
            <person name="Wilson R.K."/>
        </authorList>
    </citation>
    <scope>NUCLEOTIDE SEQUENCE [LARGE SCALE GENOMIC DNA]</scope>
    <source>
        <strain evidence="1 2">F0435</strain>
    </source>
</reference>
<dbReference type="AlphaFoldDB" id="H1LJF2"/>
<dbReference type="PATRIC" id="fig|797516.3.peg.2466"/>